<dbReference type="AlphaFoldDB" id="A0A542CSJ9"/>
<sequence length="175" mass="19858">MRYAELRRRSEARVRELERSVGIPVPLDVDQLVDRLEQHRGRPIDLYPTARAAGGTCGMWVREADRDVIVYAAQTSSLHQDHIILHEVGHMIAEHEGECLLSVGDAARMAPHVRPELIEHLFARSAYSSEDEQEAEMIASLLWQQAGSRRAQLTDRPLPPEVAERMARVKDIFGF</sequence>
<dbReference type="Gene3D" id="1.10.10.2910">
    <property type="match status" value="1"/>
</dbReference>
<comment type="caution">
    <text evidence="1">The sequence shown here is derived from an EMBL/GenBank/DDBJ whole genome shotgun (WGS) entry which is preliminary data.</text>
</comment>
<gene>
    <name evidence="1" type="ORF">FB471_5936</name>
</gene>
<reference evidence="1 2" key="1">
    <citation type="submission" date="2019-06" db="EMBL/GenBank/DDBJ databases">
        <title>Sequencing the genomes of 1000 actinobacteria strains.</title>
        <authorList>
            <person name="Klenk H.-P."/>
        </authorList>
    </citation>
    <scope>NUCLEOTIDE SEQUENCE [LARGE SCALE GENOMIC DNA]</scope>
    <source>
        <strain evidence="1 2">DSM 45679</strain>
    </source>
</reference>
<name>A0A542CSJ9_AMYCI</name>
<accession>A0A542CSJ9</accession>
<keyword evidence="2" id="KW-1185">Reference proteome</keyword>
<dbReference type="OrthoDB" id="4144896at2"/>
<evidence type="ECO:0008006" key="3">
    <source>
        <dbReference type="Google" id="ProtNLM"/>
    </source>
</evidence>
<organism evidence="1 2">
    <name type="scientific">Amycolatopsis cihanbeyliensis</name>
    <dbReference type="NCBI Taxonomy" id="1128664"/>
    <lineage>
        <taxon>Bacteria</taxon>
        <taxon>Bacillati</taxon>
        <taxon>Actinomycetota</taxon>
        <taxon>Actinomycetes</taxon>
        <taxon>Pseudonocardiales</taxon>
        <taxon>Pseudonocardiaceae</taxon>
        <taxon>Amycolatopsis</taxon>
    </lineage>
</organism>
<protein>
    <recommendedName>
        <fullName evidence="3">IrrE N-terminal-like domain-containing protein</fullName>
    </recommendedName>
</protein>
<proteinExistence type="predicted"/>
<dbReference type="RefSeq" id="WP_142002900.1">
    <property type="nucleotide sequence ID" value="NZ_VFML01000002.1"/>
</dbReference>
<dbReference type="EMBL" id="VFML01000002">
    <property type="protein sequence ID" value="TQI93793.1"/>
    <property type="molecule type" value="Genomic_DNA"/>
</dbReference>
<evidence type="ECO:0000313" key="2">
    <source>
        <dbReference type="Proteomes" id="UP000320876"/>
    </source>
</evidence>
<evidence type="ECO:0000313" key="1">
    <source>
        <dbReference type="EMBL" id="TQI93793.1"/>
    </source>
</evidence>
<dbReference type="Proteomes" id="UP000320876">
    <property type="component" value="Unassembled WGS sequence"/>
</dbReference>